<accession>A0A4R0Q9X6</accession>
<proteinExistence type="predicted"/>
<dbReference type="Proteomes" id="UP000293925">
    <property type="component" value="Unassembled WGS sequence"/>
</dbReference>
<dbReference type="EMBL" id="SJSO01000003">
    <property type="protein sequence ID" value="TCD28734.1"/>
    <property type="molecule type" value="Genomic_DNA"/>
</dbReference>
<reference evidence="1 2" key="1">
    <citation type="submission" date="2019-02" db="EMBL/GenBank/DDBJ databases">
        <title>Pedobacter sp. RP-3-21 sp. nov., isolated from Arctic soil.</title>
        <authorList>
            <person name="Dahal R.H."/>
        </authorList>
    </citation>
    <scope>NUCLEOTIDE SEQUENCE [LARGE SCALE GENOMIC DNA]</scope>
    <source>
        <strain evidence="1 2">RP-3-21</strain>
    </source>
</reference>
<sequence>MQKALRLMNIRLDVAIRDITGRSGINIIKAILAGNRNPEYLASLVDIRTKKSKDEIAKSLCGTWRSELLFELKACLDFYRYFNCSLKECDQIIERLLIEYVPKKPVSIKQETIFKGYNRKKIKNAPRAIFCCFLNISSTDNFGKVI</sequence>
<dbReference type="AlphaFoldDB" id="A0A4R0Q9X6"/>
<protein>
    <submittedName>
        <fullName evidence="1">Uncharacterized protein</fullName>
    </submittedName>
</protein>
<organism evidence="1 2">
    <name type="scientific">Pedobacter psychrodurus</name>
    <dbReference type="NCBI Taxonomy" id="2530456"/>
    <lineage>
        <taxon>Bacteria</taxon>
        <taxon>Pseudomonadati</taxon>
        <taxon>Bacteroidota</taxon>
        <taxon>Sphingobacteriia</taxon>
        <taxon>Sphingobacteriales</taxon>
        <taxon>Sphingobacteriaceae</taxon>
        <taxon>Pedobacter</taxon>
    </lineage>
</organism>
<keyword evidence="2" id="KW-1185">Reference proteome</keyword>
<comment type="caution">
    <text evidence="1">The sequence shown here is derived from an EMBL/GenBank/DDBJ whole genome shotgun (WGS) entry which is preliminary data.</text>
</comment>
<evidence type="ECO:0000313" key="1">
    <source>
        <dbReference type="EMBL" id="TCD28734.1"/>
    </source>
</evidence>
<evidence type="ECO:0000313" key="2">
    <source>
        <dbReference type="Proteomes" id="UP000293925"/>
    </source>
</evidence>
<name>A0A4R0Q9X6_9SPHI</name>
<gene>
    <name evidence="1" type="ORF">EZ456_04955</name>
</gene>
<dbReference type="RefSeq" id="WP_131527883.1">
    <property type="nucleotide sequence ID" value="NZ_SJSO01000003.1"/>
</dbReference>
<dbReference type="OrthoDB" id="9815354at2"/>